<dbReference type="Proteomes" id="UP000729357">
    <property type="component" value="Unassembled WGS sequence"/>
</dbReference>
<gene>
    <name evidence="4" type="ORF">KCU98_g9142</name>
</gene>
<dbReference type="InterPro" id="IPR005786">
    <property type="entry name" value="B_amino_transII"/>
</dbReference>
<accession>A0A9P8FR87</accession>
<organism evidence="4 5">
    <name type="scientific">Aureobasidium melanogenum</name>
    <name type="common">Aureobasidium pullulans var. melanogenum</name>
    <dbReference type="NCBI Taxonomy" id="46634"/>
    <lineage>
        <taxon>Eukaryota</taxon>
        <taxon>Fungi</taxon>
        <taxon>Dikarya</taxon>
        <taxon>Ascomycota</taxon>
        <taxon>Pezizomycotina</taxon>
        <taxon>Dothideomycetes</taxon>
        <taxon>Dothideomycetidae</taxon>
        <taxon>Dothideales</taxon>
        <taxon>Saccotheciaceae</taxon>
        <taxon>Aureobasidium</taxon>
    </lineage>
</organism>
<keyword evidence="3" id="KW-0663">Pyridoxal phosphate</keyword>
<evidence type="ECO:0000313" key="5">
    <source>
        <dbReference type="Proteomes" id="UP000729357"/>
    </source>
</evidence>
<dbReference type="PANTHER" id="PTHR11825:SF44">
    <property type="entry name" value="BRANCHED-CHAIN-AMINO-ACID AMINOTRANSFERASE"/>
    <property type="match status" value="1"/>
</dbReference>
<comment type="caution">
    <text evidence="4">The sequence shown here is derived from an EMBL/GenBank/DDBJ whole genome shotgun (WGS) entry which is preliminary data.</text>
</comment>
<reference evidence="4" key="1">
    <citation type="journal article" date="2021" name="J Fungi (Basel)">
        <title>Virulence traits and population genomics of the black yeast Aureobasidium melanogenum.</title>
        <authorList>
            <person name="Cernosa A."/>
            <person name="Sun X."/>
            <person name="Gostincar C."/>
            <person name="Fang C."/>
            <person name="Gunde-Cimerman N."/>
            <person name="Song Z."/>
        </authorList>
    </citation>
    <scope>NUCLEOTIDE SEQUENCE</scope>
    <source>
        <strain evidence="4">EXF-9298</strain>
    </source>
</reference>
<dbReference type="SUPFAM" id="SSF56752">
    <property type="entry name" value="D-aminoacid aminotransferase-like PLP-dependent enzymes"/>
    <property type="match status" value="1"/>
</dbReference>
<dbReference type="GO" id="GO:0009099">
    <property type="term" value="P:L-valine biosynthetic process"/>
    <property type="evidence" value="ECO:0007669"/>
    <property type="project" value="TreeGrafter"/>
</dbReference>
<dbReference type="InterPro" id="IPR043131">
    <property type="entry name" value="BCAT-like_N"/>
</dbReference>
<evidence type="ECO:0000256" key="3">
    <source>
        <dbReference type="ARBA" id="ARBA00022898"/>
    </source>
</evidence>
<dbReference type="InterPro" id="IPR036038">
    <property type="entry name" value="Aminotransferase-like"/>
</dbReference>
<protein>
    <recommendedName>
        <fullName evidence="6">Branched-chain-amino-acid aminotransferase</fullName>
    </recommendedName>
</protein>
<comment type="similarity">
    <text evidence="2">Belongs to the class-IV pyridoxal-phosphate-dependent aminotransferase family.</text>
</comment>
<dbReference type="AlphaFoldDB" id="A0A9P8FR87"/>
<comment type="cofactor">
    <cofactor evidence="1">
        <name>pyridoxal 5'-phosphate</name>
        <dbReference type="ChEBI" id="CHEBI:597326"/>
    </cofactor>
</comment>
<dbReference type="PANTHER" id="PTHR11825">
    <property type="entry name" value="SUBGROUP IIII AMINOTRANSFERASE"/>
    <property type="match status" value="1"/>
</dbReference>
<dbReference type="GO" id="GO:0004084">
    <property type="term" value="F:branched-chain-amino-acid transaminase activity"/>
    <property type="evidence" value="ECO:0007669"/>
    <property type="project" value="InterPro"/>
</dbReference>
<proteinExistence type="inferred from homology"/>
<reference evidence="4" key="2">
    <citation type="submission" date="2021-08" db="EMBL/GenBank/DDBJ databases">
        <authorList>
            <person name="Gostincar C."/>
            <person name="Sun X."/>
            <person name="Song Z."/>
            <person name="Gunde-Cimerman N."/>
        </authorList>
    </citation>
    <scope>NUCLEOTIDE SEQUENCE</scope>
    <source>
        <strain evidence="4">EXF-9298</strain>
    </source>
</reference>
<sequence length="138" mass="15582">MLSSCAFRSARAASRSLRLVNASQSRCYAIAAQDVSNPKLTTIDTSKLTITKTTTPKELIPNDELVFGKHFTDHMLSLEWTATDGWQAPRITPYQNLSLDPATCVFHYAFECFEGMKAYKDEKGNVRLFRPDKNMARL</sequence>
<dbReference type="EMBL" id="JAHFXS010001215">
    <property type="protein sequence ID" value="KAG9978855.1"/>
    <property type="molecule type" value="Genomic_DNA"/>
</dbReference>
<dbReference type="Gene3D" id="3.30.470.10">
    <property type="match status" value="1"/>
</dbReference>
<dbReference type="GO" id="GO:0009098">
    <property type="term" value="P:L-leucine biosynthetic process"/>
    <property type="evidence" value="ECO:0007669"/>
    <property type="project" value="TreeGrafter"/>
</dbReference>
<evidence type="ECO:0000256" key="1">
    <source>
        <dbReference type="ARBA" id="ARBA00001933"/>
    </source>
</evidence>
<evidence type="ECO:0008006" key="6">
    <source>
        <dbReference type="Google" id="ProtNLM"/>
    </source>
</evidence>
<feature type="non-terminal residue" evidence="4">
    <location>
        <position position="138"/>
    </location>
</feature>
<dbReference type="GO" id="GO:0005739">
    <property type="term" value="C:mitochondrion"/>
    <property type="evidence" value="ECO:0007669"/>
    <property type="project" value="TreeGrafter"/>
</dbReference>
<keyword evidence="5" id="KW-1185">Reference proteome</keyword>
<name>A0A9P8FR87_AURME</name>
<evidence type="ECO:0000313" key="4">
    <source>
        <dbReference type="EMBL" id="KAG9978855.1"/>
    </source>
</evidence>
<evidence type="ECO:0000256" key="2">
    <source>
        <dbReference type="ARBA" id="ARBA00009320"/>
    </source>
</evidence>